<proteinExistence type="predicted"/>
<dbReference type="GO" id="GO:0016787">
    <property type="term" value="F:hydrolase activity"/>
    <property type="evidence" value="ECO:0007669"/>
    <property type="project" value="InterPro"/>
</dbReference>
<organism evidence="2 3">
    <name type="scientific">Janthinobacterium agaricidamnosum NBRC 102515 = DSM 9628</name>
    <dbReference type="NCBI Taxonomy" id="1349767"/>
    <lineage>
        <taxon>Bacteria</taxon>
        <taxon>Pseudomonadati</taxon>
        <taxon>Pseudomonadota</taxon>
        <taxon>Betaproteobacteria</taxon>
        <taxon>Burkholderiales</taxon>
        <taxon>Oxalobacteraceae</taxon>
        <taxon>Janthinobacterium</taxon>
    </lineage>
</organism>
<dbReference type="KEGG" id="jag:GJA_3738"/>
<dbReference type="OrthoDB" id="8780072at2"/>
<dbReference type="InterPro" id="IPR004843">
    <property type="entry name" value="Calcineurin-like_PHP"/>
</dbReference>
<evidence type="ECO:0000313" key="3">
    <source>
        <dbReference type="Proteomes" id="UP000027604"/>
    </source>
</evidence>
<accession>W0VAG7</accession>
<dbReference type="Gene3D" id="3.60.21.10">
    <property type="match status" value="1"/>
</dbReference>
<gene>
    <name evidence="2" type="ORF">GJA_3738</name>
</gene>
<dbReference type="EMBL" id="HG322949">
    <property type="protein sequence ID" value="CDG84353.1"/>
    <property type="molecule type" value="Genomic_DNA"/>
</dbReference>
<dbReference type="AlphaFoldDB" id="W0VAG7"/>
<evidence type="ECO:0000259" key="1">
    <source>
        <dbReference type="Pfam" id="PF00149"/>
    </source>
</evidence>
<dbReference type="Proteomes" id="UP000027604">
    <property type="component" value="Chromosome I"/>
</dbReference>
<dbReference type="STRING" id="1349767.GJA_3738"/>
<dbReference type="HOGENOM" id="CLU_305599_0_0_4"/>
<protein>
    <submittedName>
        <fullName evidence="2">Calcineurin-like phosphoesterase family protein</fullName>
    </submittedName>
</protein>
<dbReference type="SUPFAM" id="SSF56300">
    <property type="entry name" value="Metallo-dependent phosphatases"/>
    <property type="match status" value="1"/>
</dbReference>
<feature type="domain" description="Calcineurin-like phosphoesterase" evidence="1">
    <location>
        <begin position="298"/>
        <end position="436"/>
    </location>
</feature>
<keyword evidence="3" id="KW-1185">Reference proteome</keyword>
<dbReference type="RefSeq" id="WP_038494587.1">
    <property type="nucleotide sequence ID" value="NZ_BCTH01000098.1"/>
</dbReference>
<dbReference type="eggNOG" id="ENOG5033UZ6">
    <property type="taxonomic scope" value="Bacteria"/>
</dbReference>
<sequence length="994" mass="111464">MVTSSNPASKVRAMLRSAIEVQNKKVDPSCTECTDIPAVRAVILYPNLGTPLIVPPGEKKLNIFIAAEAKSKELFLVRKTTPNDFPSPAFLGYMYVDKHLRIYPISEKKPKEDTKEGRLWNDGRVCSSAFEHVKVWCVGRMRGGVIKDIDGNIVANIRQGTLDQYNGIRPAHPDTKDPLSENPGLAWIYQVQIDLDNIPHKPGPGEQATLAWMVSMPQAYKKQKALTGLSDWEYQDKLIYDFLEAQKKSPQHAHFPDLYEFDLSKNAIPIKLPAQTKTISHRLKAWHPISIGTRKKLSIGHLSDVHINSRHYALAKSTTQVIEGNSATLGPKLDISFAALKSLFDEMKKAGADVLFITGDLLDFNRNIDPNQVGASVADQWTKFNVAKNIRDASLYKRGIDDMLMFSLLRYSYKVLKMPVFVTTGNHEAYDVPYGISPRKNTKVATTGVAEMMNILKGPHGDRQPDTKVELNSSMWDLVKAGVGALYKNSDINSYTHGKANEGVPADHNLTVYEACLMYGPSYAQALTSQNFTTANYDWFFTLFTPLADYVIDYKQQVLIGLDWGSAENYINLQSFTDGKDDQGIGILPRAVESISAGQKSLLESAFRIKQNPGGSKLLFSHFTFINFNMGVPLRKNNKINVVKHKVAQFNDYNVGTCEKEQKWLFEKCVNININYHFSGHSHRSAVYKVSRKGKEEKRYIVPMRGPAAEVVSDFRSVSGFDPLIEPNHPDNAAGINNITRLIVSSCGGPIGVQNYDNELYAFNMQVPSGTLLNEDATPPIKVVKADVSKAAFTKPRLCVALDYLWVIWEMSDQKQGEEPIQFHNPRQIQAKPPSGSLPDSFAVRLGAKINALDCIAEINFWVYIDTGSIGWNKISMKLDKKMPDIWAGRNYQYALIFDGNGKARLDEMLSKISRKDKPMMFCEVGLKAAHGVAVKHYNWEDKWIFPVSIVKSAASHWMIARRRGQSGEIPDWKMLNKMYPGKYPKDSDVTSNK</sequence>
<reference evidence="2 3" key="1">
    <citation type="journal article" date="2015" name="Genome Announc.">
        <title>Genome Sequence of Mushroom Soft-Rot Pathogen Janthinobacterium agaricidamnosum.</title>
        <authorList>
            <person name="Graupner K."/>
            <person name="Lackner G."/>
            <person name="Hertweck C."/>
        </authorList>
    </citation>
    <scope>NUCLEOTIDE SEQUENCE [LARGE SCALE GENOMIC DNA]</scope>
    <source>
        <strain evidence="3">NBRC 102515 / DSM 9628</strain>
    </source>
</reference>
<dbReference type="PATRIC" id="fig|1349767.4.peg.326"/>
<dbReference type="InterPro" id="IPR029052">
    <property type="entry name" value="Metallo-depent_PP-like"/>
</dbReference>
<dbReference type="Pfam" id="PF00149">
    <property type="entry name" value="Metallophos"/>
    <property type="match status" value="1"/>
</dbReference>
<evidence type="ECO:0000313" key="2">
    <source>
        <dbReference type="EMBL" id="CDG84353.1"/>
    </source>
</evidence>
<name>W0VAG7_9BURK</name>